<keyword evidence="8 9" id="KW-0012">Acyltransferase</keyword>
<dbReference type="Proteomes" id="UP000029736">
    <property type="component" value="Unassembled WGS sequence"/>
</dbReference>
<accession>A0A098S5K4</accession>
<evidence type="ECO:0000256" key="2">
    <source>
        <dbReference type="ARBA" id="ARBA00010065"/>
    </source>
</evidence>
<dbReference type="HAMAP" id="MF_01148">
    <property type="entry name" value="Lnt"/>
    <property type="match status" value="1"/>
</dbReference>
<evidence type="ECO:0000256" key="5">
    <source>
        <dbReference type="ARBA" id="ARBA00022692"/>
    </source>
</evidence>
<dbReference type="CDD" id="cd07571">
    <property type="entry name" value="ALP_N-acyl_transferase"/>
    <property type="match status" value="1"/>
</dbReference>
<dbReference type="Pfam" id="PF20154">
    <property type="entry name" value="LNT_N"/>
    <property type="match status" value="1"/>
</dbReference>
<evidence type="ECO:0000313" key="12">
    <source>
        <dbReference type="Proteomes" id="UP000029736"/>
    </source>
</evidence>
<evidence type="ECO:0000256" key="7">
    <source>
        <dbReference type="ARBA" id="ARBA00023136"/>
    </source>
</evidence>
<evidence type="ECO:0000256" key="1">
    <source>
        <dbReference type="ARBA" id="ARBA00004651"/>
    </source>
</evidence>
<evidence type="ECO:0000256" key="4">
    <source>
        <dbReference type="ARBA" id="ARBA00022679"/>
    </source>
</evidence>
<keyword evidence="7 9" id="KW-0472">Membrane</keyword>
<evidence type="ECO:0000259" key="10">
    <source>
        <dbReference type="PROSITE" id="PS50263"/>
    </source>
</evidence>
<dbReference type="PANTHER" id="PTHR38686">
    <property type="entry name" value="APOLIPOPROTEIN N-ACYLTRANSFERASE"/>
    <property type="match status" value="1"/>
</dbReference>
<dbReference type="EMBL" id="JPOS01000038">
    <property type="protein sequence ID" value="KGE87098.1"/>
    <property type="molecule type" value="Genomic_DNA"/>
</dbReference>
<dbReference type="InterPro" id="IPR004563">
    <property type="entry name" value="Apolipo_AcylTrfase"/>
</dbReference>
<feature type="domain" description="CN hydrolase" evidence="10">
    <location>
        <begin position="223"/>
        <end position="498"/>
    </location>
</feature>
<sequence>MKWFHNARWRWLGLSTLSGVLLGVGFPDLLPVPWLMLIGFVPLLIVENEVSEQAGKARRWTVFKYTYHTFVLWNVIATYWVANTAFAAGIFAIWVNALLMTIPVLLFHTTRWVMPGLRYAALICYWLTFEYIHLNWELTWPWLTLGNSFAEYPSLLQWYSYTGVFGGSLWIWVANVLGLSIWNKYQAKESYRKPLLQLGALVVVPMVVSLVWYTTFTPEGEPREVAVVQPNFEPHYVKFSLSEEEQIGRFLELSKSVVRPETDYLVYPETSFGLVDDQKINQYPAVRRIRNELSGFKGLKLITGIDGYHVFQEGEPLSPNVREQVRRNGDTLRYEVLNAAVQVEIGKEEVPLYRKSKLVPGPEIFPFKEALFFLEPLVEQLEGTTAGVGTQPERSVLSSGSGKVAPAICYESIFGEYVNGYIRKGAQAIFIMTNDGWWDHTAGHRQHLYFASLRAIETRRSIARSANSGISAFINQRGDILQPTRYDEAAAIRQNILFSDRVTFYVLWGDLIARIALFGAALLLLNTLVRGLLPGRKGEG</sequence>
<comment type="subcellular location">
    <subcellularLocation>
        <location evidence="1 9">Cell membrane</location>
        <topology evidence="1 9">Multi-pass membrane protein</topology>
    </subcellularLocation>
</comment>
<dbReference type="InterPro" id="IPR045378">
    <property type="entry name" value="LNT_N"/>
</dbReference>
<keyword evidence="3 9" id="KW-1003">Cell membrane</keyword>
<evidence type="ECO:0000256" key="3">
    <source>
        <dbReference type="ARBA" id="ARBA00022475"/>
    </source>
</evidence>
<evidence type="ECO:0000256" key="6">
    <source>
        <dbReference type="ARBA" id="ARBA00022989"/>
    </source>
</evidence>
<dbReference type="GO" id="GO:0005886">
    <property type="term" value="C:plasma membrane"/>
    <property type="evidence" value="ECO:0007669"/>
    <property type="project" value="UniProtKB-SubCell"/>
</dbReference>
<dbReference type="PROSITE" id="PS50263">
    <property type="entry name" value="CN_HYDROLASE"/>
    <property type="match status" value="1"/>
</dbReference>
<organism evidence="11 12">
    <name type="scientific">Phaeodactylibacter xiamenensis</name>
    <dbReference type="NCBI Taxonomy" id="1524460"/>
    <lineage>
        <taxon>Bacteria</taxon>
        <taxon>Pseudomonadati</taxon>
        <taxon>Bacteroidota</taxon>
        <taxon>Saprospiria</taxon>
        <taxon>Saprospirales</taxon>
        <taxon>Haliscomenobacteraceae</taxon>
        <taxon>Phaeodactylibacter</taxon>
    </lineage>
</organism>
<dbReference type="InterPro" id="IPR003010">
    <property type="entry name" value="C-N_Hydrolase"/>
</dbReference>
<dbReference type="NCBIfam" id="TIGR00546">
    <property type="entry name" value="lnt"/>
    <property type="match status" value="1"/>
</dbReference>
<gene>
    <name evidence="9" type="primary">lnt</name>
    <name evidence="11" type="ORF">IX84_15640</name>
</gene>
<protein>
    <recommendedName>
        <fullName evidence="9">Apolipoprotein N-acyltransferase</fullName>
        <shortName evidence="9">ALP N-acyltransferase</shortName>
        <ecNumber evidence="9">2.3.1.269</ecNumber>
    </recommendedName>
</protein>
<dbReference type="UniPathway" id="UPA00666"/>
<feature type="transmembrane region" description="Helical" evidence="9">
    <location>
        <begin position="62"/>
        <end position="82"/>
    </location>
</feature>
<evidence type="ECO:0000256" key="9">
    <source>
        <dbReference type="HAMAP-Rule" id="MF_01148"/>
    </source>
</evidence>
<feature type="transmembrane region" description="Helical" evidence="9">
    <location>
        <begin position="88"/>
        <end position="107"/>
    </location>
</feature>
<dbReference type="PANTHER" id="PTHR38686:SF1">
    <property type="entry name" value="APOLIPOPROTEIN N-ACYLTRANSFERASE"/>
    <property type="match status" value="1"/>
</dbReference>
<reference evidence="11 12" key="1">
    <citation type="journal article" date="2014" name="Int. J. Syst. Evol. Microbiol.">
        <title>Phaeodactylibacter xiamenensis gen. nov., sp. nov., a member of the family Saprospiraceae isolated from the marine alga Phaeodactylum tricornutum.</title>
        <authorList>
            <person name="Chen Z.Jr."/>
            <person name="Lei X."/>
            <person name="Lai Q."/>
            <person name="Li Y."/>
            <person name="Zhang B."/>
            <person name="Zhang J."/>
            <person name="Zhang H."/>
            <person name="Yang L."/>
            <person name="Zheng W."/>
            <person name="Tian Y."/>
            <person name="Yu Z."/>
            <person name="Xu H.Jr."/>
            <person name="Zheng T."/>
        </authorList>
    </citation>
    <scope>NUCLEOTIDE SEQUENCE [LARGE SCALE GENOMIC DNA]</scope>
    <source>
        <strain evidence="11 12">KD52</strain>
    </source>
</reference>
<feature type="transmembrane region" description="Helical" evidence="9">
    <location>
        <begin position="505"/>
        <end position="529"/>
    </location>
</feature>
<keyword evidence="5 9" id="KW-0812">Transmembrane</keyword>
<keyword evidence="4 9" id="KW-0808">Transferase</keyword>
<dbReference type="Gene3D" id="3.60.110.10">
    <property type="entry name" value="Carbon-nitrogen hydrolase"/>
    <property type="match status" value="1"/>
</dbReference>
<dbReference type="AlphaFoldDB" id="A0A098S5K4"/>
<dbReference type="InterPro" id="IPR036526">
    <property type="entry name" value="C-N_Hydrolase_sf"/>
</dbReference>
<feature type="transmembrane region" description="Helical" evidence="9">
    <location>
        <begin position="32"/>
        <end position="50"/>
    </location>
</feature>
<dbReference type="SUPFAM" id="SSF56317">
    <property type="entry name" value="Carbon-nitrogen hydrolase"/>
    <property type="match status" value="1"/>
</dbReference>
<feature type="transmembrane region" description="Helical" evidence="9">
    <location>
        <begin position="119"/>
        <end position="138"/>
    </location>
</feature>
<keyword evidence="12" id="KW-1185">Reference proteome</keyword>
<keyword evidence="6 9" id="KW-1133">Transmembrane helix</keyword>
<name>A0A098S5K4_9BACT</name>
<dbReference type="STRING" id="1524460.IX84_15640"/>
<feature type="transmembrane region" description="Helical" evidence="9">
    <location>
        <begin position="194"/>
        <end position="213"/>
    </location>
</feature>
<dbReference type="EC" id="2.3.1.269" evidence="9"/>
<dbReference type="Pfam" id="PF00795">
    <property type="entry name" value="CN_hydrolase"/>
    <property type="match status" value="1"/>
</dbReference>
<feature type="transmembrane region" description="Helical" evidence="9">
    <location>
        <begin position="9"/>
        <end position="26"/>
    </location>
</feature>
<comment type="catalytic activity">
    <reaction evidence="9">
        <text>N-terminal S-1,2-diacyl-sn-glyceryl-L-cysteinyl-[lipoprotein] + a glycerophospholipid = N-acyl-S-1,2-diacyl-sn-glyceryl-L-cysteinyl-[lipoprotein] + a 2-acyl-sn-glycero-3-phospholipid + H(+)</text>
        <dbReference type="Rhea" id="RHEA:48228"/>
        <dbReference type="Rhea" id="RHEA-COMP:14681"/>
        <dbReference type="Rhea" id="RHEA-COMP:14684"/>
        <dbReference type="ChEBI" id="CHEBI:15378"/>
        <dbReference type="ChEBI" id="CHEBI:136912"/>
        <dbReference type="ChEBI" id="CHEBI:140656"/>
        <dbReference type="ChEBI" id="CHEBI:140657"/>
        <dbReference type="ChEBI" id="CHEBI:140660"/>
        <dbReference type="EC" id="2.3.1.269"/>
    </reaction>
</comment>
<comment type="function">
    <text evidence="9">Catalyzes the phospholipid dependent N-acylation of the N-terminal cysteine of apolipoprotein, the last step in lipoprotein maturation.</text>
</comment>
<dbReference type="GO" id="GO:0042158">
    <property type="term" value="P:lipoprotein biosynthetic process"/>
    <property type="evidence" value="ECO:0007669"/>
    <property type="project" value="UniProtKB-UniRule"/>
</dbReference>
<comment type="caution">
    <text evidence="11">The sequence shown here is derived from an EMBL/GenBank/DDBJ whole genome shotgun (WGS) entry which is preliminary data.</text>
</comment>
<comment type="pathway">
    <text evidence="9">Protein modification; lipoprotein biosynthesis (N-acyl transfer).</text>
</comment>
<feature type="transmembrane region" description="Helical" evidence="9">
    <location>
        <begin position="158"/>
        <end position="182"/>
    </location>
</feature>
<evidence type="ECO:0000313" key="11">
    <source>
        <dbReference type="EMBL" id="KGE87098.1"/>
    </source>
</evidence>
<proteinExistence type="inferred from homology"/>
<evidence type="ECO:0000256" key="8">
    <source>
        <dbReference type="ARBA" id="ARBA00023315"/>
    </source>
</evidence>
<dbReference type="GO" id="GO:0016410">
    <property type="term" value="F:N-acyltransferase activity"/>
    <property type="evidence" value="ECO:0007669"/>
    <property type="project" value="UniProtKB-UniRule"/>
</dbReference>
<comment type="similarity">
    <text evidence="2 9">Belongs to the CN hydrolase family. Apolipoprotein N-acyltransferase subfamily.</text>
</comment>